<name>A0A8X6TAP5_NEPPI</name>
<reference evidence="1" key="1">
    <citation type="submission" date="2020-08" db="EMBL/GenBank/DDBJ databases">
        <title>Multicomponent nature underlies the extraordinary mechanical properties of spider dragline silk.</title>
        <authorList>
            <person name="Kono N."/>
            <person name="Nakamura H."/>
            <person name="Mori M."/>
            <person name="Yoshida Y."/>
            <person name="Ohtoshi R."/>
            <person name="Malay A.D."/>
            <person name="Moran D.A.P."/>
            <person name="Tomita M."/>
            <person name="Numata K."/>
            <person name="Arakawa K."/>
        </authorList>
    </citation>
    <scope>NUCLEOTIDE SEQUENCE</scope>
</reference>
<proteinExistence type="predicted"/>
<dbReference type="Proteomes" id="UP000887013">
    <property type="component" value="Unassembled WGS sequence"/>
</dbReference>
<accession>A0A8X6TAP5</accession>
<gene>
    <name evidence="1" type="ORF">NPIL_83241</name>
</gene>
<organism evidence="1 2">
    <name type="scientific">Nephila pilipes</name>
    <name type="common">Giant wood spider</name>
    <name type="synonym">Nephila maculata</name>
    <dbReference type="NCBI Taxonomy" id="299642"/>
    <lineage>
        <taxon>Eukaryota</taxon>
        <taxon>Metazoa</taxon>
        <taxon>Ecdysozoa</taxon>
        <taxon>Arthropoda</taxon>
        <taxon>Chelicerata</taxon>
        <taxon>Arachnida</taxon>
        <taxon>Araneae</taxon>
        <taxon>Araneomorphae</taxon>
        <taxon>Entelegynae</taxon>
        <taxon>Araneoidea</taxon>
        <taxon>Nephilidae</taxon>
        <taxon>Nephila</taxon>
    </lineage>
</organism>
<comment type="caution">
    <text evidence="1">The sequence shown here is derived from an EMBL/GenBank/DDBJ whole genome shotgun (WGS) entry which is preliminary data.</text>
</comment>
<evidence type="ECO:0000313" key="1">
    <source>
        <dbReference type="EMBL" id="GFS94564.1"/>
    </source>
</evidence>
<sequence length="95" mass="11178">MRLKKPRITDPQKDVMRDIPSICQMHRRGRTRIDKIDFRIGSEGLLSLCVVRQPTFLAAVVLCFHLYIENEERSFSGQRNIKKICRQQPVSVFDF</sequence>
<dbReference type="AlphaFoldDB" id="A0A8X6TAP5"/>
<keyword evidence="2" id="KW-1185">Reference proteome</keyword>
<protein>
    <submittedName>
        <fullName evidence="1">Uncharacterized protein</fullName>
    </submittedName>
</protein>
<evidence type="ECO:0000313" key="2">
    <source>
        <dbReference type="Proteomes" id="UP000887013"/>
    </source>
</evidence>
<dbReference type="EMBL" id="BMAW01005513">
    <property type="protein sequence ID" value="GFS94564.1"/>
    <property type="molecule type" value="Genomic_DNA"/>
</dbReference>